<organism evidence="5">
    <name type="scientific">Ditylum brightwellii</name>
    <dbReference type="NCBI Taxonomy" id="49249"/>
    <lineage>
        <taxon>Eukaryota</taxon>
        <taxon>Sar</taxon>
        <taxon>Stramenopiles</taxon>
        <taxon>Ochrophyta</taxon>
        <taxon>Bacillariophyta</taxon>
        <taxon>Mediophyceae</taxon>
        <taxon>Lithodesmiophycidae</taxon>
        <taxon>Lithodesmiales</taxon>
        <taxon>Lithodesmiaceae</taxon>
        <taxon>Ditylum</taxon>
    </lineage>
</organism>
<dbReference type="PROSITE" id="PS52035">
    <property type="entry name" value="PEPTIDASE_M14"/>
    <property type="match status" value="1"/>
</dbReference>
<dbReference type="Pfam" id="PF00246">
    <property type="entry name" value="Peptidase_M14"/>
    <property type="match status" value="1"/>
</dbReference>
<dbReference type="PANTHER" id="PTHR12756:SF11">
    <property type="entry name" value="CYTOSOLIC CARBOXYPEPTIDASE 1"/>
    <property type="match status" value="1"/>
</dbReference>
<evidence type="ECO:0000259" key="4">
    <source>
        <dbReference type="PROSITE" id="PS52035"/>
    </source>
</evidence>
<dbReference type="GO" id="GO:0006508">
    <property type="term" value="P:proteolysis"/>
    <property type="evidence" value="ECO:0007669"/>
    <property type="project" value="InterPro"/>
</dbReference>
<comment type="cofactor">
    <cofactor evidence="1">
        <name>Zn(2+)</name>
        <dbReference type="ChEBI" id="CHEBI:29105"/>
    </cofactor>
</comment>
<dbReference type="PANTHER" id="PTHR12756">
    <property type="entry name" value="CYTOSOLIC CARBOXYPEPTIDASE"/>
    <property type="match status" value="1"/>
</dbReference>
<dbReference type="SUPFAM" id="SSF53187">
    <property type="entry name" value="Zn-dependent exopeptidases"/>
    <property type="match status" value="1"/>
</dbReference>
<dbReference type="GO" id="GO:0008270">
    <property type="term" value="F:zinc ion binding"/>
    <property type="evidence" value="ECO:0007669"/>
    <property type="project" value="InterPro"/>
</dbReference>
<proteinExistence type="inferred from homology"/>
<dbReference type="Gene3D" id="3.40.630.10">
    <property type="entry name" value="Zn peptidases"/>
    <property type="match status" value="1"/>
</dbReference>
<sequence length="268" mass="30433">MECITVGRGTRQCWIIHRQHPGETMAEFYAEGLLTRLLGLDTNGCIDGLTKHLMQKYTFHIVPNMCPDGSFRGHLRTNAQGQNLNREWANTGHEGEEHYYQAPTVKRSPEVHCVLQEMDKTGVDVFLDVHGDEELPFNFLAGAEGCPNWGPRLEHLQGAFLASYSRANSDMQIPIAYEPEEPGEGRMNVCSNQIACRFDCLAVTLEMPFKDCLSHSDPEFGWSPSRAKMLGASVLDALGYVHPYLREEGEFWVNFKEEDKYVRPTEKY</sequence>
<dbReference type="InterPro" id="IPR050821">
    <property type="entry name" value="Cytosolic_carboxypeptidase"/>
</dbReference>
<dbReference type="InterPro" id="IPR000834">
    <property type="entry name" value="Peptidase_M14"/>
</dbReference>
<dbReference type="EMBL" id="HBNS01043413">
    <property type="protein sequence ID" value="CAE4642832.1"/>
    <property type="molecule type" value="Transcribed_RNA"/>
</dbReference>
<dbReference type="AlphaFoldDB" id="A0A6V2LQH2"/>
<dbReference type="CDD" id="cd06234">
    <property type="entry name" value="M14_PaCCP-like"/>
    <property type="match status" value="1"/>
</dbReference>
<evidence type="ECO:0000256" key="1">
    <source>
        <dbReference type="ARBA" id="ARBA00001947"/>
    </source>
</evidence>
<evidence type="ECO:0000313" key="6">
    <source>
        <dbReference type="EMBL" id="CAE4642836.1"/>
    </source>
</evidence>
<name>A0A6V2LQH2_9STRA</name>
<feature type="domain" description="Peptidase M14" evidence="4">
    <location>
        <begin position="1"/>
        <end position="245"/>
    </location>
</feature>
<evidence type="ECO:0000256" key="3">
    <source>
        <dbReference type="PROSITE-ProRule" id="PRU01379"/>
    </source>
</evidence>
<protein>
    <recommendedName>
        <fullName evidence="4">Peptidase M14 domain-containing protein</fullName>
    </recommendedName>
</protein>
<gene>
    <name evidence="5" type="ORF">DBRI00130_LOCUS33714</name>
    <name evidence="6" type="ORF">DBRI00130_LOCUS33716</name>
</gene>
<comment type="similarity">
    <text evidence="2 3">Belongs to the peptidase M14 family.</text>
</comment>
<evidence type="ECO:0000313" key="5">
    <source>
        <dbReference type="EMBL" id="CAE4642832.1"/>
    </source>
</evidence>
<dbReference type="GO" id="GO:0004181">
    <property type="term" value="F:metallocarboxypeptidase activity"/>
    <property type="evidence" value="ECO:0007669"/>
    <property type="project" value="InterPro"/>
</dbReference>
<accession>A0A6V2LQH2</accession>
<evidence type="ECO:0000256" key="2">
    <source>
        <dbReference type="ARBA" id="ARBA00005988"/>
    </source>
</evidence>
<reference evidence="5" key="1">
    <citation type="submission" date="2021-01" db="EMBL/GenBank/DDBJ databases">
        <authorList>
            <person name="Corre E."/>
            <person name="Pelletier E."/>
            <person name="Niang G."/>
            <person name="Scheremetjew M."/>
            <person name="Finn R."/>
            <person name="Kale V."/>
            <person name="Holt S."/>
            <person name="Cochrane G."/>
            <person name="Meng A."/>
            <person name="Brown T."/>
            <person name="Cohen L."/>
        </authorList>
    </citation>
    <scope>NUCLEOTIDE SEQUENCE</scope>
    <source>
        <strain evidence="5">GSO104</strain>
    </source>
</reference>
<feature type="active site" description="Proton donor/acceptor" evidence="3">
    <location>
        <position position="206"/>
    </location>
</feature>
<dbReference type="EMBL" id="HBNS01043415">
    <property type="protein sequence ID" value="CAE4642836.1"/>
    <property type="molecule type" value="Transcribed_RNA"/>
</dbReference>